<dbReference type="NCBIfam" id="TIGR02243">
    <property type="entry name" value="putative baseplate assembly protein"/>
    <property type="match status" value="1"/>
</dbReference>
<dbReference type="RefSeq" id="WP_173068274.1">
    <property type="nucleotide sequence ID" value="NZ_BAABGO010000077.1"/>
</dbReference>
<evidence type="ECO:0000313" key="1">
    <source>
        <dbReference type="EMBL" id="GFJ84450.1"/>
    </source>
</evidence>
<reference evidence="1 2" key="2">
    <citation type="submission" date="2020-03" db="EMBL/GenBank/DDBJ databases">
        <authorList>
            <person name="Ichikawa N."/>
            <person name="Kimura A."/>
            <person name="Kitahashi Y."/>
            <person name="Uohara A."/>
        </authorList>
    </citation>
    <scope>NUCLEOTIDE SEQUENCE [LARGE SCALE GENOMIC DNA]</scope>
    <source>
        <strain evidence="1 2">NBRC 108639</strain>
    </source>
</reference>
<reference evidence="1 2" key="1">
    <citation type="submission" date="2020-03" db="EMBL/GenBank/DDBJ databases">
        <title>Whole genome shotgun sequence of Phytohabitans houttuyneae NBRC 108639.</title>
        <authorList>
            <person name="Komaki H."/>
            <person name="Tamura T."/>
        </authorList>
    </citation>
    <scope>NUCLEOTIDE SEQUENCE [LARGE SCALE GENOMIC DNA]</scope>
    <source>
        <strain evidence="1 2">NBRC 108639</strain>
    </source>
</reference>
<gene>
    <name evidence="1" type="ORF">Phou_086300</name>
</gene>
<comment type="caution">
    <text evidence="1">The sequence shown here is derived from an EMBL/GenBank/DDBJ whole genome shotgun (WGS) entry which is preliminary data.</text>
</comment>
<sequence>MSDAVWWERAAAGGEARGVPGPGPSGGQPELVEATRERVRAEIARRLPAYTPDWTNPDRADAGVALVRLFGAQAEPVLRRLNRLPEKLLAAHLGIAGVRPLPATPATALLQFTVTPPGGESVLVPAGFQASAAPAPGTASAPGEQVVFETERDLYATPATLGAVAVAESDRLALVPGAASGQGRPFAAFGARPRPGNALWIGLAGGAAPYPLLSIGLVLAGPGAPPAPLLRWEILDGGRYLPAEVSRDGTGGLTASGVVELRLPRTWRPARPPGPRPLPELRWLRVTVAHGAFAVPPLVASVRLNLVPSTAVRTVRDEVPQTVQGGPADGRTRMRLTQVPIVPGSVVVAVEGDAEGDVFGTTTLAPTRWREVPSLAGCGLDERVFTVAHATGELTFGDGVNGARVPLGFRNVMAESYRVGGGAAGGVRAGQVTSLVTSLAFVTGVTNPFPADPGADAEPVAETLRRGPEQLAARGRAVTPADYALLALRAPGALVARAHGVPGLDPARLGVPQPGVVGVLVVPGGPAATESDQPPVPDQRTLRAVADHLTAVAAPAGVRVAAGAPRYQRVAVEAWLVLDPARERAGVLARAADDLTTYLHPVRGDHPFGAPIRYVTLVRRLLAVPGVRAVPRLRLVVDGVAAPPCADQPLRPHALPWPARPLLVPVSPGGTA</sequence>
<name>A0A6V8KM16_9ACTN</name>
<evidence type="ECO:0000313" key="2">
    <source>
        <dbReference type="Proteomes" id="UP000482800"/>
    </source>
</evidence>
<accession>A0A6V8KM16</accession>
<dbReference type="Proteomes" id="UP000482800">
    <property type="component" value="Unassembled WGS sequence"/>
</dbReference>
<dbReference type="AlphaFoldDB" id="A0A6V8KM16"/>
<dbReference type="EMBL" id="BLPF01000003">
    <property type="protein sequence ID" value="GFJ84450.1"/>
    <property type="molecule type" value="Genomic_DNA"/>
</dbReference>
<proteinExistence type="predicted"/>
<organism evidence="1 2">
    <name type="scientific">Phytohabitans houttuyneae</name>
    <dbReference type="NCBI Taxonomy" id="1076126"/>
    <lineage>
        <taxon>Bacteria</taxon>
        <taxon>Bacillati</taxon>
        <taxon>Actinomycetota</taxon>
        <taxon>Actinomycetes</taxon>
        <taxon>Micromonosporales</taxon>
        <taxon>Micromonosporaceae</taxon>
    </lineage>
</organism>
<protein>
    <submittedName>
        <fullName evidence="1">Putative baseplate assembly protein</fullName>
    </submittedName>
</protein>
<keyword evidence="2" id="KW-1185">Reference proteome</keyword>
<dbReference type="InterPro" id="IPR011749">
    <property type="entry name" value="CHP02243"/>
</dbReference>